<dbReference type="InterPro" id="IPR009080">
    <property type="entry name" value="tRNAsynth_Ia_anticodon-bd"/>
</dbReference>
<feature type="domain" description="Methionyl/Leucyl tRNA synthetase" evidence="11">
    <location>
        <begin position="150"/>
        <end position="362"/>
    </location>
</feature>
<dbReference type="InterPro" id="IPR015413">
    <property type="entry name" value="Methionyl/Leucyl_tRNA_Synth"/>
</dbReference>
<comment type="similarity">
    <text evidence="10">Belongs to the class-I aminoacyl-tRNA synthetase family.</text>
</comment>
<reference evidence="13" key="1">
    <citation type="submission" date="2017-09" db="EMBL/GenBank/DDBJ databases">
        <title>Depth-based differentiation of microbial function through sediment-hosted aquifers and enrichment of novel symbionts in the deep terrestrial subsurface.</title>
        <authorList>
            <person name="Probst A.J."/>
            <person name="Ladd B."/>
            <person name="Jarett J.K."/>
            <person name="Geller-Mcgrath D.E."/>
            <person name="Sieber C.M.K."/>
            <person name="Emerson J.B."/>
            <person name="Anantharaman K."/>
            <person name="Thomas B.C."/>
            <person name="Malmstrom R."/>
            <person name="Stieglmeier M."/>
            <person name="Klingl A."/>
            <person name="Woyke T."/>
            <person name="Ryan C.M."/>
            <person name="Banfield J.F."/>
        </authorList>
    </citation>
    <scope>NUCLEOTIDE SEQUENCE [LARGE SCALE GENOMIC DNA]</scope>
</reference>
<dbReference type="AlphaFoldDB" id="A0A2M7VFE1"/>
<dbReference type="InterPro" id="IPR023457">
    <property type="entry name" value="Met-tRNA_synth_2"/>
</dbReference>
<evidence type="ECO:0000256" key="10">
    <source>
        <dbReference type="RuleBase" id="RU363039"/>
    </source>
</evidence>
<dbReference type="Gene3D" id="3.40.50.620">
    <property type="entry name" value="HUPs"/>
    <property type="match status" value="1"/>
</dbReference>
<proteinExistence type="inferred from homology"/>
<evidence type="ECO:0000256" key="8">
    <source>
        <dbReference type="ARBA" id="ARBA00023146"/>
    </source>
</evidence>
<evidence type="ECO:0000256" key="6">
    <source>
        <dbReference type="ARBA" id="ARBA00022840"/>
    </source>
</evidence>
<evidence type="ECO:0000313" key="13">
    <source>
        <dbReference type="Proteomes" id="UP000230405"/>
    </source>
</evidence>
<evidence type="ECO:0000256" key="3">
    <source>
        <dbReference type="ARBA" id="ARBA00018753"/>
    </source>
</evidence>
<evidence type="ECO:0000259" key="11">
    <source>
        <dbReference type="Pfam" id="PF09334"/>
    </source>
</evidence>
<keyword evidence="7 10" id="KW-0648">Protein biosynthesis</keyword>
<protein>
    <recommendedName>
        <fullName evidence="3">Methionine--tRNA ligase</fullName>
        <ecNumber evidence="2">6.1.1.10</ecNumber>
    </recommendedName>
    <alternativeName>
        <fullName evidence="9">Methionyl-tRNA synthetase</fullName>
    </alternativeName>
</protein>
<evidence type="ECO:0000256" key="7">
    <source>
        <dbReference type="ARBA" id="ARBA00022917"/>
    </source>
</evidence>
<dbReference type="PANTHER" id="PTHR43326:SF1">
    <property type="entry name" value="METHIONINE--TRNA LIGASE, MITOCHONDRIAL"/>
    <property type="match status" value="1"/>
</dbReference>
<gene>
    <name evidence="12" type="ORF">COX77_01800</name>
</gene>
<dbReference type="FunFam" id="2.170.220.10:FF:000003">
    <property type="entry name" value="Methionine--tRNA ligase"/>
    <property type="match status" value="1"/>
</dbReference>
<dbReference type="CDD" id="cd00814">
    <property type="entry name" value="MetRS_core"/>
    <property type="match status" value="1"/>
</dbReference>
<evidence type="ECO:0000256" key="5">
    <source>
        <dbReference type="ARBA" id="ARBA00022741"/>
    </source>
</evidence>
<dbReference type="Proteomes" id="UP000230405">
    <property type="component" value="Unassembled WGS sequence"/>
</dbReference>
<dbReference type="InterPro" id="IPR033911">
    <property type="entry name" value="MetRS_core"/>
</dbReference>
<dbReference type="EC" id="6.1.1.10" evidence="2"/>
<keyword evidence="6 10" id="KW-0067">ATP-binding</keyword>
<dbReference type="SUPFAM" id="SSF47323">
    <property type="entry name" value="Anticodon-binding domain of a subclass of class I aminoacyl-tRNA synthetases"/>
    <property type="match status" value="1"/>
</dbReference>
<dbReference type="Gene3D" id="2.170.220.10">
    <property type="match status" value="1"/>
</dbReference>
<organism evidence="12 13">
    <name type="scientific">Candidatus Komeilibacteria bacterium CG_4_10_14_0_2_um_filter_37_10</name>
    <dbReference type="NCBI Taxonomy" id="1974470"/>
    <lineage>
        <taxon>Bacteria</taxon>
        <taxon>Candidatus Komeiliibacteriota</taxon>
    </lineage>
</organism>
<name>A0A2M7VFE1_9BACT</name>
<keyword evidence="8 10" id="KW-0030">Aminoacyl-tRNA synthetase</keyword>
<evidence type="ECO:0000256" key="1">
    <source>
        <dbReference type="ARBA" id="ARBA00003314"/>
    </source>
</evidence>
<dbReference type="InterPro" id="IPR014729">
    <property type="entry name" value="Rossmann-like_a/b/a_fold"/>
</dbReference>
<dbReference type="NCBIfam" id="TIGR00398">
    <property type="entry name" value="metG"/>
    <property type="match status" value="1"/>
</dbReference>
<sequence>MANKKFYITTPIYYVNDEPHIGHAYTTIVADVLSRYHRWQGDAVFFLTGTDEHGAKVAEMAVKNNMTPKEFCDQNSARFRAAWQILNITNDYFIRTTDPLHERAVVNIFQQLYDGGYLEEREYQGNYCVGCEKFLNDRDLINGQCPDHKRVPEVIIEKNWFFKLEQFLPKIGELIKDDQIKIRPESRKNEVLGLIKDGVLTDFSVSRQKSKVAWGVELPFDQNQVSYVWVDALSNYITAIGYPFQMDDFKKWWPCEVHLMAQDILKFHAVYWPAILLALGLDVPQSEFIHGFFTINGEKMSKTIGNVIKPQELVDRFGADAARYLLLSQFPFGQEADIRENLFAERYNSDLANGLGNAVARITNLIEKNKINIDWQVKIVTGEQQLIFSESCQQWEEERRMEFAQYRFDLVLAAINQRLKNNIDTFLSDKKPWQMAMGPELVEVLSITACELKLITTWLQPFMPQVTQQILDLLTAKQIVKAPILFPRLELNN</sequence>
<keyword evidence="4 10" id="KW-0436">Ligase</keyword>
<dbReference type="PRINTS" id="PR01041">
    <property type="entry name" value="TRNASYNTHMET"/>
</dbReference>
<dbReference type="EMBL" id="PFPO01000035">
    <property type="protein sequence ID" value="PIZ99318.1"/>
    <property type="molecule type" value="Genomic_DNA"/>
</dbReference>
<dbReference type="SUPFAM" id="SSF52374">
    <property type="entry name" value="Nucleotidylyl transferase"/>
    <property type="match status" value="1"/>
</dbReference>
<dbReference type="GO" id="GO:0004825">
    <property type="term" value="F:methionine-tRNA ligase activity"/>
    <property type="evidence" value="ECO:0007669"/>
    <property type="project" value="UniProtKB-EC"/>
</dbReference>
<dbReference type="Gene3D" id="1.10.730.10">
    <property type="entry name" value="Isoleucyl-tRNA Synthetase, Domain 1"/>
    <property type="match status" value="1"/>
</dbReference>
<comment type="function">
    <text evidence="1">Is required not only for elongation of protein synthesis but also for the initiation of all mRNA translation through initiator tRNA(fMet) aminoacylation.</text>
</comment>
<dbReference type="GO" id="GO:0006431">
    <property type="term" value="P:methionyl-tRNA aminoacylation"/>
    <property type="evidence" value="ECO:0007669"/>
    <property type="project" value="InterPro"/>
</dbReference>
<comment type="caution">
    <text evidence="12">The sequence shown here is derived from an EMBL/GenBank/DDBJ whole genome shotgun (WGS) entry which is preliminary data.</text>
</comment>
<feature type="domain" description="Methionyl/Leucyl tRNA synthetase" evidence="11">
    <location>
        <begin position="7"/>
        <end position="148"/>
    </location>
</feature>
<evidence type="ECO:0000256" key="4">
    <source>
        <dbReference type="ARBA" id="ARBA00022598"/>
    </source>
</evidence>
<dbReference type="PANTHER" id="PTHR43326">
    <property type="entry name" value="METHIONYL-TRNA SYNTHETASE"/>
    <property type="match status" value="1"/>
</dbReference>
<keyword evidence="5 10" id="KW-0547">Nucleotide-binding</keyword>
<dbReference type="GO" id="GO:0005524">
    <property type="term" value="F:ATP binding"/>
    <property type="evidence" value="ECO:0007669"/>
    <property type="project" value="UniProtKB-KW"/>
</dbReference>
<dbReference type="Pfam" id="PF09334">
    <property type="entry name" value="tRNA-synt_1g"/>
    <property type="match status" value="2"/>
</dbReference>
<evidence type="ECO:0000313" key="12">
    <source>
        <dbReference type="EMBL" id="PIZ99318.1"/>
    </source>
</evidence>
<evidence type="ECO:0000256" key="9">
    <source>
        <dbReference type="ARBA" id="ARBA00030904"/>
    </source>
</evidence>
<accession>A0A2M7VFE1</accession>
<dbReference type="InterPro" id="IPR014758">
    <property type="entry name" value="Met-tRNA_synth"/>
</dbReference>
<evidence type="ECO:0000256" key="2">
    <source>
        <dbReference type="ARBA" id="ARBA00012838"/>
    </source>
</evidence>